<dbReference type="CDD" id="cd00167">
    <property type="entry name" value="SANT"/>
    <property type="match status" value="2"/>
</dbReference>
<accession>A0ABM0USP0</accession>
<keyword evidence="2" id="KW-0677">Repeat</keyword>
<evidence type="ECO:0000256" key="2">
    <source>
        <dbReference type="ARBA" id="ARBA00022737"/>
    </source>
</evidence>
<feature type="compositionally biased region" description="Polar residues" evidence="7">
    <location>
        <begin position="119"/>
        <end position="130"/>
    </location>
</feature>
<keyword evidence="3" id="KW-0805">Transcription regulation</keyword>
<reference evidence="10" key="1">
    <citation type="journal article" date="2014" name="Nat. Commun.">
        <title>The emerging biofuel crop Camelina sativa retains a highly undifferentiated hexaploid genome structure.</title>
        <authorList>
            <person name="Kagale S."/>
            <person name="Koh C."/>
            <person name="Nixon J."/>
            <person name="Bollina V."/>
            <person name="Clarke W.E."/>
            <person name="Tuteja R."/>
            <person name="Spillane C."/>
            <person name="Robinson S.J."/>
            <person name="Links M.G."/>
            <person name="Clarke C."/>
            <person name="Higgins E.E."/>
            <person name="Huebert T."/>
            <person name="Sharpe A.G."/>
            <person name="Parkin I.A."/>
        </authorList>
    </citation>
    <scope>NUCLEOTIDE SEQUENCE [LARGE SCALE GENOMIC DNA]</scope>
    <source>
        <strain evidence="10">cv. DH55</strain>
    </source>
</reference>
<evidence type="ECO:0000259" key="8">
    <source>
        <dbReference type="PROSITE" id="PS50090"/>
    </source>
</evidence>
<proteinExistence type="predicted"/>
<feature type="domain" description="HTH myb-type" evidence="9">
    <location>
        <begin position="67"/>
        <end position="116"/>
    </location>
</feature>
<dbReference type="InterPro" id="IPR050560">
    <property type="entry name" value="MYB_TF"/>
</dbReference>
<comment type="subcellular location">
    <subcellularLocation>
        <location evidence="1">Nucleus</location>
    </subcellularLocation>
</comment>
<keyword evidence="6" id="KW-0539">Nucleus</keyword>
<dbReference type="SUPFAM" id="SSF46689">
    <property type="entry name" value="Homeodomain-like"/>
    <property type="match status" value="1"/>
</dbReference>
<feature type="domain" description="HTH myb-type" evidence="9">
    <location>
        <begin position="15"/>
        <end position="65"/>
    </location>
</feature>
<dbReference type="InterPro" id="IPR001005">
    <property type="entry name" value="SANT/Myb"/>
</dbReference>
<keyword evidence="5" id="KW-0804">Transcription</keyword>
<keyword evidence="4" id="KW-0238">DNA-binding</keyword>
<dbReference type="Proteomes" id="UP000694864">
    <property type="component" value="Chromosome 11"/>
</dbReference>
<evidence type="ECO:0000256" key="3">
    <source>
        <dbReference type="ARBA" id="ARBA00023015"/>
    </source>
</evidence>
<evidence type="ECO:0000256" key="6">
    <source>
        <dbReference type="ARBA" id="ARBA00023242"/>
    </source>
</evidence>
<dbReference type="PROSITE" id="PS51294">
    <property type="entry name" value="HTH_MYB"/>
    <property type="match status" value="2"/>
</dbReference>
<evidence type="ECO:0000313" key="11">
    <source>
        <dbReference type="RefSeq" id="XP_010445650.1"/>
    </source>
</evidence>
<keyword evidence="10" id="KW-1185">Reference proteome</keyword>
<organism evidence="10 11">
    <name type="scientific">Camelina sativa</name>
    <name type="common">False flax</name>
    <name type="synonym">Myagrum sativum</name>
    <dbReference type="NCBI Taxonomy" id="90675"/>
    <lineage>
        <taxon>Eukaryota</taxon>
        <taxon>Viridiplantae</taxon>
        <taxon>Streptophyta</taxon>
        <taxon>Embryophyta</taxon>
        <taxon>Tracheophyta</taxon>
        <taxon>Spermatophyta</taxon>
        <taxon>Magnoliopsida</taxon>
        <taxon>eudicotyledons</taxon>
        <taxon>Gunneridae</taxon>
        <taxon>Pentapetalae</taxon>
        <taxon>rosids</taxon>
        <taxon>malvids</taxon>
        <taxon>Brassicales</taxon>
        <taxon>Brassicaceae</taxon>
        <taxon>Camelineae</taxon>
        <taxon>Camelina</taxon>
    </lineage>
</organism>
<evidence type="ECO:0000313" key="10">
    <source>
        <dbReference type="Proteomes" id="UP000694864"/>
    </source>
</evidence>
<protein>
    <submittedName>
        <fullName evidence="11">Myb-related protein B-like</fullName>
    </submittedName>
</protein>
<evidence type="ECO:0000256" key="1">
    <source>
        <dbReference type="ARBA" id="ARBA00004123"/>
    </source>
</evidence>
<dbReference type="Pfam" id="PF13921">
    <property type="entry name" value="Myb_DNA-bind_6"/>
    <property type="match status" value="1"/>
</dbReference>
<dbReference type="PROSITE" id="PS50090">
    <property type="entry name" value="MYB_LIKE"/>
    <property type="match status" value="2"/>
</dbReference>
<dbReference type="GeneID" id="104728359"/>
<feature type="domain" description="Myb-like" evidence="8">
    <location>
        <begin position="62"/>
        <end position="112"/>
    </location>
</feature>
<dbReference type="SMART" id="SM00717">
    <property type="entry name" value="SANT"/>
    <property type="match status" value="2"/>
</dbReference>
<sequence>MNHEERNKEKISSSRDQWKLSEDLKLRELVAEYGPRNWNQIAEKIQGRTGKTCRARWSRHLDPMISKKSFTNKEEAILLEAYEKLGSKWSLIAKLLPGRSDEAVINNWTRIMKRKTRKQSTSPHELTTNDTTEDSASDESREINNSNRKMPKEETTDLTEAMQYSALHHHLSIVPAVPLAMSAPPHVSISQPSSSSSSSSLPSKAEDTKAKIPPKFIDFLGVGDS</sequence>
<feature type="region of interest" description="Disordered" evidence="7">
    <location>
        <begin position="114"/>
        <end position="155"/>
    </location>
</feature>
<dbReference type="PANTHER" id="PTHR45614">
    <property type="entry name" value="MYB PROTEIN-RELATED"/>
    <property type="match status" value="1"/>
</dbReference>
<dbReference type="InterPro" id="IPR017930">
    <property type="entry name" value="Myb_dom"/>
</dbReference>
<evidence type="ECO:0000256" key="5">
    <source>
        <dbReference type="ARBA" id="ARBA00023163"/>
    </source>
</evidence>
<feature type="domain" description="Myb-like" evidence="8">
    <location>
        <begin position="10"/>
        <end position="61"/>
    </location>
</feature>
<name>A0ABM0USP0_CAMSA</name>
<dbReference type="InterPro" id="IPR009057">
    <property type="entry name" value="Homeodomain-like_sf"/>
</dbReference>
<reference evidence="11" key="2">
    <citation type="submission" date="2025-08" db="UniProtKB">
        <authorList>
            <consortium name="RefSeq"/>
        </authorList>
    </citation>
    <scope>IDENTIFICATION</scope>
    <source>
        <tissue evidence="11">Leaf</tissue>
    </source>
</reference>
<dbReference type="Gene3D" id="1.10.10.60">
    <property type="entry name" value="Homeodomain-like"/>
    <property type="match status" value="2"/>
</dbReference>
<evidence type="ECO:0000256" key="7">
    <source>
        <dbReference type="SAM" id="MobiDB-lite"/>
    </source>
</evidence>
<dbReference type="RefSeq" id="XP_010445650.1">
    <property type="nucleotide sequence ID" value="XM_010447348.1"/>
</dbReference>
<dbReference type="PANTHER" id="PTHR45614:SF150">
    <property type="entry name" value="MYB-LIKE DNA-BINDING DOMAIN CONTAINING PROTEIN, EXPRESSED"/>
    <property type="match status" value="1"/>
</dbReference>
<evidence type="ECO:0000259" key="9">
    <source>
        <dbReference type="PROSITE" id="PS51294"/>
    </source>
</evidence>
<feature type="region of interest" description="Disordered" evidence="7">
    <location>
        <begin position="185"/>
        <end position="225"/>
    </location>
</feature>
<gene>
    <name evidence="11" type="primary">LOC104728359</name>
</gene>
<feature type="compositionally biased region" description="Low complexity" evidence="7">
    <location>
        <begin position="185"/>
        <end position="203"/>
    </location>
</feature>
<evidence type="ECO:0000256" key="4">
    <source>
        <dbReference type="ARBA" id="ARBA00023125"/>
    </source>
</evidence>